<protein>
    <submittedName>
        <fullName evidence="2">FAD dependent oxidoreductase</fullName>
    </submittedName>
</protein>
<dbReference type="VEuPathDB" id="FungiDB:AAP_00330"/>
<proteinExistence type="predicted"/>
<reference evidence="2 3" key="1">
    <citation type="journal article" date="2016" name="Genome Biol. Evol.">
        <title>Divergent and convergent evolution of fungal pathogenicity.</title>
        <authorList>
            <person name="Shang Y."/>
            <person name="Xiao G."/>
            <person name="Zheng P."/>
            <person name="Cen K."/>
            <person name="Zhan S."/>
            <person name="Wang C."/>
        </authorList>
    </citation>
    <scope>NUCLEOTIDE SEQUENCE [LARGE SCALE GENOMIC DNA]</scope>
    <source>
        <strain evidence="2 3">ARSEF 7405</strain>
    </source>
</reference>
<dbReference type="Proteomes" id="UP000242877">
    <property type="component" value="Unassembled WGS sequence"/>
</dbReference>
<feature type="domain" description="FAD dependent oxidoreductase" evidence="1">
    <location>
        <begin position="41"/>
        <end position="418"/>
    </location>
</feature>
<evidence type="ECO:0000259" key="1">
    <source>
        <dbReference type="Pfam" id="PF01266"/>
    </source>
</evidence>
<dbReference type="OrthoDB" id="429143at2759"/>
<sequence length="460" mass="51469">MAPFTSSGPFPVANGTLSFWQTDPDRLANYRSTELLPEESDVLIIGSGISGTSVAYHFLKDNPNPPSITILEARQACSGATGRNGGHMRPTPVMSIVEHYHEHGLEAALEIANFEADHLSAIHDVVRDENIDCDFTITRSFDTFLDEQTAKEMSDEYNSLISKGVKFRQDTQHSFKDAERITGIKGAKGCFHFTAAHLWPYKFVLHLLNLVVSKGVNLQTNTPVVTIDEHPDKHGRWHVHTKDRGVIKAKKVIFATNAYTPGVAPQYQRQIVPIRGYVTRIVAPDGKPAPYFPITTTLQWRAWEFDYVIARPDGSIIVGGGKKAHAADFNCWYDNVNDNDSMEYTRAYFEKYMQRHFIGWEDSEAQLDRAWTGIMGFSADGLPHIGEVPGKADQYILAGFNGHGMPVCFLAARGIAQMVRDKLSFEQTGLPRLYKTTQSRLDNAKNVILEEFNKYAAAKL</sequence>
<evidence type="ECO:0000313" key="3">
    <source>
        <dbReference type="Proteomes" id="UP000242877"/>
    </source>
</evidence>
<evidence type="ECO:0000313" key="2">
    <source>
        <dbReference type="EMBL" id="KZZ98069.1"/>
    </source>
</evidence>
<dbReference type="AlphaFoldDB" id="A0A168DSS2"/>
<gene>
    <name evidence="2" type="ORF">AAP_00330</name>
</gene>
<organism evidence="2 3">
    <name type="scientific">Ascosphaera apis ARSEF 7405</name>
    <dbReference type="NCBI Taxonomy" id="392613"/>
    <lineage>
        <taxon>Eukaryota</taxon>
        <taxon>Fungi</taxon>
        <taxon>Dikarya</taxon>
        <taxon>Ascomycota</taxon>
        <taxon>Pezizomycotina</taxon>
        <taxon>Eurotiomycetes</taxon>
        <taxon>Eurotiomycetidae</taxon>
        <taxon>Onygenales</taxon>
        <taxon>Ascosphaeraceae</taxon>
        <taxon>Ascosphaera</taxon>
    </lineage>
</organism>
<dbReference type="GO" id="GO:0005737">
    <property type="term" value="C:cytoplasm"/>
    <property type="evidence" value="ECO:0007669"/>
    <property type="project" value="TreeGrafter"/>
</dbReference>
<dbReference type="Gene3D" id="3.30.9.10">
    <property type="entry name" value="D-Amino Acid Oxidase, subunit A, domain 2"/>
    <property type="match status" value="1"/>
</dbReference>
<keyword evidence="3" id="KW-1185">Reference proteome</keyword>
<dbReference type="PANTHER" id="PTHR13847">
    <property type="entry name" value="SARCOSINE DEHYDROGENASE-RELATED"/>
    <property type="match status" value="1"/>
</dbReference>
<dbReference type="Gene3D" id="3.50.50.60">
    <property type="entry name" value="FAD/NAD(P)-binding domain"/>
    <property type="match status" value="1"/>
</dbReference>
<dbReference type="Pfam" id="PF01266">
    <property type="entry name" value="DAO"/>
    <property type="match status" value="1"/>
</dbReference>
<dbReference type="SUPFAM" id="SSF51905">
    <property type="entry name" value="FAD/NAD(P)-binding domain"/>
    <property type="match status" value="1"/>
</dbReference>
<dbReference type="InterPro" id="IPR006076">
    <property type="entry name" value="FAD-dep_OxRdtase"/>
</dbReference>
<accession>A0A168DSS2</accession>
<comment type="caution">
    <text evidence="2">The sequence shown here is derived from an EMBL/GenBank/DDBJ whole genome shotgun (WGS) entry which is preliminary data.</text>
</comment>
<dbReference type="EMBL" id="AZGZ01000001">
    <property type="protein sequence ID" value="KZZ98069.1"/>
    <property type="molecule type" value="Genomic_DNA"/>
</dbReference>
<name>A0A168DSS2_9EURO</name>
<dbReference type="InterPro" id="IPR036188">
    <property type="entry name" value="FAD/NAD-bd_sf"/>
</dbReference>
<dbReference type="PANTHER" id="PTHR13847:SF279">
    <property type="entry name" value="FAD DEPENDENT OXIDOREDUCTASE DOMAIN-CONTAINING PROTEIN-RELATED"/>
    <property type="match status" value="1"/>
</dbReference>